<comment type="pathway">
    <text evidence="2 13">Carbohydrate degradation; glycolysis; pyruvate from D-glyceraldehyde 3-phosphate: step 5/5.</text>
</comment>
<dbReference type="EMBL" id="JADFTS010000003">
    <property type="protein sequence ID" value="KAF9614493.1"/>
    <property type="molecule type" value="Genomic_DNA"/>
</dbReference>
<evidence type="ECO:0000256" key="7">
    <source>
        <dbReference type="ARBA" id="ARBA00022741"/>
    </source>
</evidence>
<comment type="catalytic activity">
    <reaction evidence="13">
        <text>pyruvate + ATP = phosphoenolpyruvate + ADP + H(+)</text>
        <dbReference type="Rhea" id="RHEA:18157"/>
        <dbReference type="ChEBI" id="CHEBI:15361"/>
        <dbReference type="ChEBI" id="CHEBI:15378"/>
        <dbReference type="ChEBI" id="CHEBI:30616"/>
        <dbReference type="ChEBI" id="CHEBI:58702"/>
        <dbReference type="ChEBI" id="CHEBI:456216"/>
        <dbReference type="EC" id="2.7.1.40"/>
    </reaction>
</comment>
<evidence type="ECO:0000256" key="11">
    <source>
        <dbReference type="ARBA" id="ARBA00023152"/>
    </source>
</evidence>
<evidence type="ECO:0000256" key="8">
    <source>
        <dbReference type="ARBA" id="ARBA00022777"/>
    </source>
</evidence>
<proteinExistence type="inferred from homology"/>
<evidence type="ECO:0000256" key="2">
    <source>
        <dbReference type="ARBA" id="ARBA00004997"/>
    </source>
</evidence>
<dbReference type="PRINTS" id="PR01050">
    <property type="entry name" value="PYRUVTKNASE"/>
</dbReference>
<keyword evidence="16" id="KW-1185">Reference proteome</keyword>
<dbReference type="InterPro" id="IPR001697">
    <property type="entry name" value="Pyr_Knase"/>
</dbReference>
<keyword evidence="8 13" id="KW-0418">Kinase</keyword>
<evidence type="ECO:0000256" key="9">
    <source>
        <dbReference type="ARBA" id="ARBA00022840"/>
    </source>
</evidence>
<dbReference type="PANTHER" id="PTHR11817">
    <property type="entry name" value="PYRUVATE KINASE"/>
    <property type="match status" value="1"/>
</dbReference>
<dbReference type="InterPro" id="IPR015793">
    <property type="entry name" value="Pyrv_Knase_brl"/>
</dbReference>
<evidence type="ECO:0000256" key="12">
    <source>
        <dbReference type="ARBA" id="ARBA00023317"/>
    </source>
</evidence>
<keyword evidence="9" id="KW-0067">ATP-binding</keyword>
<reference evidence="15 16" key="1">
    <citation type="submission" date="2020-10" db="EMBL/GenBank/DDBJ databases">
        <title>The Coptis chinensis genome and diversification of protoberbering-type alkaloids.</title>
        <authorList>
            <person name="Wang B."/>
            <person name="Shu S."/>
            <person name="Song C."/>
            <person name="Liu Y."/>
        </authorList>
    </citation>
    <scope>NUCLEOTIDE SEQUENCE [LARGE SCALE GENOMIC DNA]</scope>
    <source>
        <strain evidence="15">HL-2020</strain>
        <tissue evidence="15">Leaf</tissue>
    </source>
</reference>
<name>A0A835IDB7_9MAGN</name>
<dbReference type="GO" id="GO:0004743">
    <property type="term" value="F:pyruvate kinase activity"/>
    <property type="evidence" value="ECO:0007669"/>
    <property type="project" value="UniProtKB-EC"/>
</dbReference>
<evidence type="ECO:0000256" key="1">
    <source>
        <dbReference type="ARBA" id="ARBA00001958"/>
    </source>
</evidence>
<keyword evidence="11 13" id="KW-0324">Glycolysis</keyword>
<keyword evidence="10 13" id="KW-0460">Magnesium</keyword>
<keyword evidence="5 13" id="KW-0808">Transferase</keyword>
<dbReference type="AlphaFoldDB" id="A0A835IDB7"/>
<dbReference type="SUPFAM" id="SSF51621">
    <property type="entry name" value="Phosphoenolpyruvate/pyruvate domain"/>
    <property type="match status" value="1"/>
</dbReference>
<evidence type="ECO:0000256" key="6">
    <source>
        <dbReference type="ARBA" id="ARBA00022723"/>
    </source>
</evidence>
<dbReference type="GO" id="GO:0000287">
    <property type="term" value="F:magnesium ion binding"/>
    <property type="evidence" value="ECO:0007669"/>
    <property type="project" value="InterPro"/>
</dbReference>
<protein>
    <recommendedName>
        <fullName evidence="4 13">Pyruvate kinase</fullName>
        <ecNumber evidence="4 13">2.7.1.40</ecNumber>
    </recommendedName>
</protein>
<evidence type="ECO:0000256" key="5">
    <source>
        <dbReference type="ARBA" id="ARBA00022679"/>
    </source>
</evidence>
<dbReference type="EC" id="2.7.1.40" evidence="4 13"/>
<organism evidence="15 16">
    <name type="scientific">Coptis chinensis</name>
    <dbReference type="NCBI Taxonomy" id="261450"/>
    <lineage>
        <taxon>Eukaryota</taxon>
        <taxon>Viridiplantae</taxon>
        <taxon>Streptophyta</taxon>
        <taxon>Embryophyta</taxon>
        <taxon>Tracheophyta</taxon>
        <taxon>Spermatophyta</taxon>
        <taxon>Magnoliopsida</taxon>
        <taxon>Ranunculales</taxon>
        <taxon>Ranunculaceae</taxon>
        <taxon>Coptidoideae</taxon>
        <taxon>Coptis</taxon>
    </lineage>
</organism>
<gene>
    <name evidence="15" type="ORF">IFM89_018798</name>
</gene>
<dbReference type="Gene3D" id="3.20.20.60">
    <property type="entry name" value="Phosphoenolpyruvate-binding domains"/>
    <property type="match status" value="1"/>
</dbReference>
<accession>A0A835IDB7</accession>
<dbReference type="GO" id="GO:0005524">
    <property type="term" value="F:ATP binding"/>
    <property type="evidence" value="ECO:0007669"/>
    <property type="project" value="UniProtKB-KW"/>
</dbReference>
<dbReference type="Pfam" id="PF00224">
    <property type="entry name" value="PK"/>
    <property type="match status" value="1"/>
</dbReference>
<evidence type="ECO:0000256" key="4">
    <source>
        <dbReference type="ARBA" id="ARBA00012142"/>
    </source>
</evidence>
<dbReference type="GO" id="GO:0016301">
    <property type="term" value="F:kinase activity"/>
    <property type="evidence" value="ECO:0007669"/>
    <property type="project" value="UniProtKB-KW"/>
</dbReference>
<evidence type="ECO:0000256" key="10">
    <source>
        <dbReference type="ARBA" id="ARBA00022842"/>
    </source>
</evidence>
<comment type="similarity">
    <text evidence="3 13">Belongs to the pyruvate kinase family.</text>
</comment>
<keyword evidence="12" id="KW-0670">Pyruvate</keyword>
<evidence type="ECO:0000313" key="15">
    <source>
        <dbReference type="EMBL" id="KAF9614493.1"/>
    </source>
</evidence>
<dbReference type="GO" id="GO:0030955">
    <property type="term" value="F:potassium ion binding"/>
    <property type="evidence" value="ECO:0007669"/>
    <property type="project" value="InterPro"/>
</dbReference>
<comment type="cofactor">
    <cofactor evidence="1">
        <name>K(+)</name>
        <dbReference type="ChEBI" id="CHEBI:29103"/>
    </cofactor>
</comment>
<evidence type="ECO:0000256" key="13">
    <source>
        <dbReference type="RuleBase" id="RU000504"/>
    </source>
</evidence>
<evidence type="ECO:0000256" key="3">
    <source>
        <dbReference type="ARBA" id="ARBA00008663"/>
    </source>
</evidence>
<keyword evidence="6" id="KW-0479">Metal-binding</keyword>
<feature type="domain" description="Pyruvate kinase barrel" evidence="14">
    <location>
        <begin position="66"/>
        <end position="107"/>
    </location>
</feature>
<dbReference type="InterPro" id="IPR040442">
    <property type="entry name" value="Pyrv_kinase-like_dom_sf"/>
</dbReference>
<keyword evidence="7" id="KW-0547">Nucleotide-binding</keyword>
<evidence type="ECO:0000313" key="16">
    <source>
        <dbReference type="Proteomes" id="UP000631114"/>
    </source>
</evidence>
<sequence>MASTEQLVSELSNPDLRENALLDLSKHFSPMEKQAAKLSKFEDEDKAYIVKLNVHRAYIDSFHCKIQEEIISICGAAHIPVIWATQVLESLVKSGLPTRAEITDVANGRR</sequence>
<evidence type="ECO:0000259" key="14">
    <source>
        <dbReference type="Pfam" id="PF00224"/>
    </source>
</evidence>
<dbReference type="Proteomes" id="UP000631114">
    <property type="component" value="Unassembled WGS sequence"/>
</dbReference>
<dbReference type="UniPathway" id="UPA00109">
    <property type="reaction ID" value="UER00188"/>
</dbReference>
<comment type="caution">
    <text evidence="15">The sequence shown here is derived from an EMBL/GenBank/DDBJ whole genome shotgun (WGS) entry which is preliminary data.</text>
</comment>
<dbReference type="InterPro" id="IPR015813">
    <property type="entry name" value="Pyrv/PenolPyrv_kinase-like_dom"/>
</dbReference>